<dbReference type="Proteomes" id="UP000270296">
    <property type="component" value="Unassembled WGS sequence"/>
</dbReference>
<accession>A0A183IK69</accession>
<reference evidence="2 3" key="2">
    <citation type="submission" date="2018-11" db="EMBL/GenBank/DDBJ databases">
        <authorList>
            <consortium name="Pathogen Informatics"/>
        </authorList>
    </citation>
    <scope>NUCLEOTIDE SEQUENCE [LARGE SCALE GENOMIC DNA]</scope>
</reference>
<keyword evidence="1" id="KW-0812">Transmembrane</keyword>
<proteinExistence type="predicted"/>
<evidence type="ECO:0000313" key="4">
    <source>
        <dbReference type="WBParaSite" id="SBAD_0000419101-mRNA-1"/>
    </source>
</evidence>
<feature type="transmembrane region" description="Helical" evidence="1">
    <location>
        <begin position="134"/>
        <end position="154"/>
    </location>
</feature>
<organism evidence="4">
    <name type="scientific">Soboliphyme baturini</name>
    <dbReference type="NCBI Taxonomy" id="241478"/>
    <lineage>
        <taxon>Eukaryota</taxon>
        <taxon>Metazoa</taxon>
        <taxon>Ecdysozoa</taxon>
        <taxon>Nematoda</taxon>
        <taxon>Enoplea</taxon>
        <taxon>Dorylaimia</taxon>
        <taxon>Dioctophymatida</taxon>
        <taxon>Dioctophymatoidea</taxon>
        <taxon>Soboliphymatidae</taxon>
        <taxon>Soboliphyme</taxon>
    </lineage>
</organism>
<name>A0A183IK69_9BILA</name>
<reference evidence="4" key="1">
    <citation type="submission" date="2016-06" db="UniProtKB">
        <authorList>
            <consortium name="WormBaseParasite"/>
        </authorList>
    </citation>
    <scope>IDENTIFICATION</scope>
</reference>
<evidence type="ECO:0000256" key="1">
    <source>
        <dbReference type="SAM" id="Phobius"/>
    </source>
</evidence>
<keyword evidence="3" id="KW-1185">Reference proteome</keyword>
<keyword evidence="1" id="KW-0472">Membrane</keyword>
<protein>
    <submittedName>
        <fullName evidence="2 4">Uncharacterized protein</fullName>
    </submittedName>
</protein>
<gene>
    <name evidence="2" type="ORF">SBAD_LOCUS4015</name>
</gene>
<dbReference type="EMBL" id="UZAM01008071">
    <property type="protein sequence ID" value="VDP03083.1"/>
    <property type="molecule type" value="Genomic_DNA"/>
</dbReference>
<dbReference type="AlphaFoldDB" id="A0A183IK69"/>
<dbReference type="WBParaSite" id="SBAD_0000419101-mRNA-1">
    <property type="protein sequence ID" value="SBAD_0000419101-mRNA-1"/>
    <property type="gene ID" value="SBAD_0000419101"/>
</dbReference>
<keyword evidence="1" id="KW-1133">Transmembrane helix</keyword>
<evidence type="ECO:0000313" key="2">
    <source>
        <dbReference type="EMBL" id="VDP03083.1"/>
    </source>
</evidence>
<evidence type="ECO:0000313" key="3">
    <source>
        <dbReference type="Proteomes" id="UP000270296"/>
    </source>
</evidence>
<sequence>MMTCIFEINVGRRIVHSLRRKDGQAFRFYGSSSSVTDKILDSSEIHPLAPFDATHRLTLSSASGFRWNCALRLPPGRIVLVVDFSYLSSAVPFPPSHLDSLPRPHQYVIVASVNLWHYCVVLDDATFLEGGDSIFMFFVALCAIHVHLLFVFSLNEVVPRVFHFCH</sequence>